<dbReference type="InterPro" id="IPR018668">
    <property type="entry name" value="DNA-binding_VF530-like"/>
</dbReference>
<gene>
    <name evidence="2" type="ORF">H5P27_14845</name>
</gene>
<evidence type="ECO:0000313" key="3">
    <source>
        <dbReference type="Proteomes" id="UP000526501"/>
    </source>
</evidence>
<accession>A0A7X1EB21</accession>
<dbReference type="Pfam" id="PF09905">
    <property type="entry name" value="VF530"/>
    <property type="match status" value="1"/>
</dbReference>
<keyword evidence="3" id="KW-1185">Reference proteome</keyword>
<feature type="compositionally biased region" description="Polar residues" evidence="1">
    <location>
        <begin position="92"/>
        <end position="103"/>
    </location>
</feature>
<dbReference type="Gene3D" id="1.10.720.30">
    <property type="entry name" value="SAP domain"/>
    <property type="match status" value="1"/>
</dbReference>
<name>A0A7X1EB21_9BACT</name>
<proteinExistence type="predicted"/>
<dbReference type="InterPro" id="IPR036361">
    <property type="entry name" value="SAP_dom_sf"/>
</dbReference>
<sequence length="115" mass="13170">MSEAAKKDPMHGKTLQDMLTELVENMGWEELASRISINCFANDPSISSSLKFLRKTHWARAKLESVYRESIGLEPLARKPKPKDLKRDTSDRQATPPIQNKINPWTGRAYDDKSR</sequence>
<reference evidence="2 3" key="1">
    <citation type="submission" date="2020-07" db="EMBL/GenBank/DDBJ databases">
        <authorList>
            <person name="Feng X."/>
        </authorList>
    </citation>
    <scope>NUCLEOTIDE SEQUENCE [LARGE SCALE GENOMIC DNA]</scope>
    <source>
        <strain evidence="2 3">JCM23202</strain>
    </source>
</reference>
<dbReference type="RefSeq" id="WP_185661176.1">
    <property type="nucleotide sequence ID" value="NZ_CAWPOO010000012.1"/>
</dbReference>
<dbReference type="Proteomes" id="UP000526501">
    <property type="component" value="Unassembled WGS sequence"/>
</dbReference>
<dbReference type="GO" id="GO:0003677">
    <property type="term" value="F:DNA binding"/>
    <property type="evidence" value="ECO:0007669"/>
    <property type="project" value="InterPro"/>
</dbReference>
<evidence type="ECO:0000313" key="2">
    <source>
        <dbReference type="EMBL" id="MBC2607327.1"/>
    </source>
</evidence>
<dbReference type="EMBL" id="JACHVC010000012">
    <property type="protein sequence ID" value="MBC2607327.1"/>
    <property type="molecule type" value="Genomic_DNA"/>
</dbReference>
<feature type="region of interest" description="Disordered" evidence="1">
    <location>
        <begin position="72"/>
        <end position="115"/>
    </location>
</feature>
<comment type="caution">
    <text evidence="2">The sequence shown here is derived from an EMBL/GenBank/DDBJ whole genome shotgun (WGS) entry which is preliminary data.</text>
</comment>
<organism evidence="2 3">
    <name type="scientific">Pelagicoccus albus</name>
    <dbReference type="NCBI Taxonomy" id="415222"/>
    <lineage>
        <taxon>Bacteria</taxon>
        <taxon>Pseudomonadati</taxon>
        <taxon>Verrucomicrobiota</taxon>
        <taxon>Opitutia</taxon>
        <taxon>Puniceicoccales</taxon>
        <taxon>Pelagicoccaceae</taxon>
        <taxon>Pelagicoccus</taxon>
    </lineage>
</organism>
<protein>
    <submittedName>
        <fullName evidence="2">DUF2132 domain-containing protein</fullName>
    </submittedName>
</protein>
<feature type="compositionally biased region" description="Basic and acidic residues" evidence="1">
    <location>
        <begin position="82"/>
        <end position="91"/>
    </location>
</feature>
<dbReference type="AlphaFoldDB" id="A0A7X1EB21"/>
<evidence type="ECO:0000256" key="1">
    <source>
        <dbReference type="SAM" id="MobiDB-lite"/>
    </source>
</evidence>